<dbReference type="InterPro" id="IPR036271">
    <property type="entry name" value="Tet_transcr_reg_TetR-rel_C_sf"/>
</dbReference>
<dbReference type="SUPFAM" id="SSF46689">
    <property type="entry name" value="Homeodomain-like"/>
    <property type="match status" value="1"/>
</dbReference>
<evidence type="ECO:0000256" key="2">
    <source>
        <dbReference type="PROSITE-ProRule" id="PRU00335"/>
    </source>
</evidence>
<dbReference type="Gene3D" id="1.10.357.10">
    <property type="entry name" value="Tetracycline Repressor, domain 2"/>
    <property type="match status" value="1"/>
</dbReference>
<keyword evidence="1 2" id="KW-0238">DNA-binding</keyword>
<dbReference type="PANTHER" id="PTHR43479">
    <property type="entry name" value="ACREF/ENVCD OPERON REPRESSOR-RELATED"/>
    <property type="match status" value="1"/>
</dbReference>
<dbReference type="InterPro" id="IPR050624">
    <property type="entry name" value="HTH-type_Tx_Regulator"/>
</dbReference>
<name>A0A1S1MRW1_9GAMM</name>
<protein>
    <recommendedName>
        <fullName evidence="3">HTH tetR-type domain-containing protein</fullName>
    </recommendedName>
</protein>
<evidence type="ECO:0000256" key="1">
    <source>
        <dbReference type="ARBA" id="ARBA00023125"/>
    </source>
</evidence>
<feature type="domain" description="HTH tetR-type" evidence="3">
    <location>
        <begin position="17"/>
        <end position="77"/>
    </location>
</feature>
<evidence type="ECO:0000313" key="4">
    <source>
        <dbReference type="EMBL" id="OHU87094.1"/>
    </source>
</evidence>
<dbReference type="PANTHER" id="PTHR43479:SF11">
    <property type="entry name" value="ACREF_ENVCD OPERON REPRESSOR-RELATED"/>
    <property type="match status" value="1"/>
</dbReference>
<feature type="DNA-binding region" description="H-T-H motif" evidence="2">
    <location>
        <begin position="40"/>
        <end position="59"/>
    </location>
</feature>
<sequence length="216" mass="24834">MNSPQSKKVGRPTKHHDEARDALIKAATDKFVKKPYDKVSIRELADYAGVNSALIKYYFENKEGLYKAMILEVTGRVMANIQAHLSGDEFTSISEVFRSFTQVMKQSPEFPLLMLKEVILNQGVCREFFLQQIGNSHVKVIDSVYRHFAKLGKIKPNVDPLLFRISLMSMMIYPWYLRELMHKMEGVEYDDAFLSALVEHNTLLMTSGLFQSSEEQ</sequence>
<reference evidence="4 5" key="1">
    <citation type="submission" date="2016-09" db="EMBL/GenBank/DDBJ databases">
        <title>Pseudoalteromonas amylolytica sp. nov., isolated from the surface seawater.</title>
        <authorList>
            <person name="Wu Y.-H."/>
            <person name="Cheng H."/>
            <person name="Jin X.-B."/>
            <person name="Wang C.-S."/>
            <person name="Xu X.-W."/>
        </authorList>
    </citation>
    <scope>NUCLEOTIDE SEQUENCE [LARGE SCALE GENOMIC DNA]</scope>
    <source>
        <strain evidence="4 5">JW1</strain>
    </source>
</reference>
<dbReference type="InterPro" id="IPR001647">
    <property type="entry name" value="HTH_TetR"/>
</dbReference>
<gene>
    <name evidence="4" type="ORF">BET10_00305</name>
</gene>
<evidence type="ECO:0000313" key="5">
    <source>
        <dbReference type="Proteomes" id="UP000179786"/>
    </source>
</evidence>
<dbReference type="RefSeq" id="WP_070987550.1">
    <property type="nucleotide sequence ID" value="NZ_MKJU01000035.1"/>
</dbReference>
<keyword evidence="5" id="KW-1185">Reference proteome</keyword>
<dbReference type="PROSITE" id="PS50977">
    <property type="entry name" value="HTH_TETR_2"/>
    <property type="match status" value="1"/>
</dbReference>
<dbReference type="Proteomes" id="UP000179786">
    <property type="component" value="Unassembled WGS sequence"/>
</dbReference>
<accession>A0A1S1MRW1</accession>
<dbReference type="STRING" id="1859457.BET10_00305"/>
<dbReference type="GO" id="GO:0003677">
    <property type="term" value="F:DNA binding"/>
    <property type="evidence" value="ECO:0007669"/>
    <property type="project" value="UniProtKB-UniRule"/>
</dbReference>
<dbReference type="EMBL" id="MKJU01000035">
    <property type="protein sequence ID" value="OHU87094.1"/>
    <property type="molecule type" value="Genomic_DNA"/>
</dbReference>
<dbReference type="Pfam" id="PF00440">
    <property type="entry name" value="TetR_N"/>
    <property type="match status" value="1"/>
</dbReference>
<dbReference type="SUPFAM" id="SSF48498">
    <property type="entry name" value="Tetracyclin repressor-like, C-terminal domain"/>
    <property type="match status" value="1"/>
</dbReference>
<organism evidence="4 5">
    <name type="scientific">Pseudoalteromonas amylolytica</name>
    <dbReference type="NCBI Taxonomy" id="1859457"/>
    <lineage>
        <taxon>Bacteria</taxon>
        <taxon>Pseudomonadati</taxon>
        <taxon>Pseudomonadota</taxon>
        <taxon>Gammaproteobacteria</taxon>
        <taxon>Alteromonadales</taxon>
        <taxon>Pseudoalteromonadaceae</taxon>
        <taxon>Pseudoalteromonas</taxon>
    </lineage>
</organism>
<dbReference type="AlphaFoldDB" id="A0A1S1MRW1"/>
<dbReference type="InterPro" id="IPR009057">
    <property type="entry name" value="Homeodomain-like_sf"/>
</dbReference>
<evidence type="ECO:0000259" key="3">
    <source>
        <dbReference type="PROSITE" id="PS50977"/>
    </source>
</evidence>
<dbReference type="OrthoDB" id="9151800at2"/>
<proteinExistence type="predicted"/>
<comment type="caution">
    <text evidence="4">The sequence shown here is derived from an EMBL/GenBank/DDBJ whole genome shotgun (WGS) entry which is preliminary data.</text>
</comment>